<reference evidence="1 2" key="1">
    <citation type="journal article" date="2020" name="Phytopathology">
        <title>Genome Sequence Resources of Colletotrichum truncatum, C. plurivorum, C. musicola, and C. sojae: Four Species Pathogenic to Soybean (Glycine max).</title>
        <authorList>
            <person name="Rogerio F."/>
            <person name="Boufleur T.R."/>
            <person name="Ciampi-Guillardi M."/>
            <person name="Sukno S.A."/>
            <person name="Thon M.R."/>
            <person name="Massola Junior N.S."/>
            <person name="Baroncelli R."/>
        </authorList>
    </citation>
    <scope>NUCLEOTIDE SEQUENCE [LARGE SCALE GENOMIC DNA]</scope>
    <source>
        <strain evidence="1 2">CMES1059</strain>
    </source>
</reference>
<gene>
    <name evidence="1" type="ORF">CTRU02_215442</name>
</gene>
<accession>A0ACC3YCF4</accession>
<sequence>MKLTIAIVANLFASLTLGAASYLEYKGVAPGQVIKEGVELRILPIGDSITVGWSSFDKNGCRLKLRENLFGNKVVFAGTTSSGNMSDPYYAGWVGMTIEYMTNNIYTSLKQRPNIVLIHAGTNDMNPRPGISQQGHDPTGAAIRLGNLIDKIVTVCPDATVLVAQIINTCDPDQRPQTISFQKLIPGVVEKRRKVGRRVLAVNFASLGDGILYRDCIHPSSKGYHLMANYWYDFITQIPKDWITKPVGPDPDRSNGDRSD</sequence>
<organism evidence="1 2">
    <name type="scientific">Colletotrichum truncatum</name>
    <name type="common">Anthracnose fungus</name>
    <name type="synonym">Colletotrichum capsici</name>
    <dbReference type="NCBI Taxonomy" id="5467"/>
    <lineage>
        <taxon>Eukaryota</taxon>
        <taxon>Fungi</taxon>
        <taxon>Dikarya</taxon>
        <taxon>Ascomycota</taxon>
        <taxon>Pezizomycotina</taxon>
        <taxon>Sordariomycetes</taxon>
        <taxon>Hypocreomycetidae</taxon>
        <taxon>Glomerellales</taxon>
        <taxon>Glomerellaceae</taxon>
        <taxon>Colletotrichum</taxon>
        <taxon>Colletotrichum truncatum species complex</taxon>
    </lineage>
</organism>
<evidence type="ECO:0000313" key="2">
    <source>
        <dbReference type="Proteomes" id="UP000805649"/>
    </source>
</evidence>
<protein>
    <submittedName>
        <fullName evidence="1">GDSL-like Lipase/Acylhydrolase</fullName>
    </submittedName>
</protein>
<keyword evidence="2" id="KW-1185">Reference proteome</keyword>
<dbReference type="EMBL" id="VUJX02000016">
    <property type="protein sequence ID" value="KAL0929543.1"/>
    <property type="molecule type" value="Genomic_DNA"/>
</dbReference>
<proteinExistence type="predicted"/>
<dbReference type="Proteomes" id="UP000805649">
    <property type="component" value="Unassembled WGS sequence"/>
</dbReference>
<name>A0ACC3YCF4_COLTU</name>
<evidence type="ECO:0000313" key="1">
    <source>
        <dbReference type="EMBL" id="KAL0929543.1"/>
    </source>
</evidence>
<comment type="caution">
    <text evidence="1">The sequence shown here is derived from an EMBL/GenBank/DDBJ whole genome shotgun (WGS) entry which is preliminary data.</text>
</comment>